<accession>A0A1E3VH93</accession>
<dbReference type="RefSeq" id="WP_069456787.1">
    <property type="nucleotide sequence ID" value="NZ_CP034910.1"/>
</dbReference>
<dbReference type="OrthoDB" id="5817554at2"/>
<sequence length="163" mass="18973">MRNPVENPFAPSDHARHSIWEMLVSRDIDAFLAADWSMVADDFLEKEFIAIDGQRKANPDEWRLAFPTLAAYRHEWLRQARDFAGQSFVEDPRAAIFSATTLEDIEINGDLALARKKFDGRIRRADGQFDVLRWQTVYYCRRQESRWKICGFTGYLPNPMGVD</sequence>
<evidence type="ECO:0000313" key="1">
    <source>
        <dbReference type="EMBL" id="ODR92959.1"/>
    </source>
</evidence>
<protein>
    <recommendedName>
        <fullName evidence="3">DUF4440 domain-containing protein</fullName>
    </recommendedName>
</protein>
<evidence type="ECO:0000313" key="2">
    <source>
        <dbReference type="Proteomes" id="UP000094342"/>
    </source>
</evidence>
<organism evidence="1 2">
    <name type="scientific">Sinorhizobium alkalisoli</name>
    <dbReference type="NCBI Taxonomy" id="1752398"/>
    <lineage>
        <taxon>Bacteria</taxon>
        <taxon>Pseudomonadati</taxon>
        <taxon>Pseudomonadota</taxon>
        <taxon>Alphaproteobacteria</taxon>
        <taxon>Hyphomicrobiales</taxon>
        <taxon>Rhizobiaceae</taxon>
        <taxon>Sinorhizobium/Ensifer group</taxon>
        <taxon>Sinorhizobium</taxon>
    </lineage>
</organism>
<dbReference type="STRING" id="1752398.A8M32_02260"/>
<reference evidence="2" key="1">
    <citation type="submission" date="2016-05" db="EMBL/GenBank/DDBJ databases">
        <authorList>
            <person name="Li Y."/>
        </authorList>
    </citation>
    <scope>NUCLEOTIDE SEQUENCE [LARGE SCALE GENOMIC DNA]</scope>
    <source>
        <strain evidence="2">YIC4027</strain>
    </source>
</reference>
<gene>
    <name evidence="1" type="ORF">A8M32_02260</name>
</gene>
<name>A0A1E3VH93_9HYPH</name>
<dbReference type="Proteomes" id="UP000094342">
    <property type="component" value="Unassembled WGS sequence"/>
</dbReference>
<proteinExistence type="predicted"/>
<keyword evidence="2" id="KW-1185">Reference proteome</keyword>
<dbReference type="InterPro" id="IPR032710">
    <property type="entry name" value="NTF2-like_dom_sf"/>
</dbReference>
<dbReference type="EMBL" id="LYBW01000036">
    <property type="protein sequence ID" value="ODR92959.1"/>
    <property type="molecule type" value="Genomic_DNA"/>
</dbReference>
<evidence type="ECO:0008006" key="3">
    <source>
        <dbReference type="Google" id="ProtNLM"/>
    </source>
</evidence>
<dbReference type="AlphaFoldDB" id="A0A1E3VH93"/>
<comment type="caution">
    <text evidence="1">The sequence shown here is derived from an EMBL/GenBank/DDBJ whole genome shotgun (WGS) entry which is preliminary data.</text>
</comment>
<dbReference type="SUPFAM" id="SSF54427">
    <property type="entry name" value="NTF2-like"/>
    <property type="match status" value="1"/>
</dbReference>